<dbReference type="InterPro" id="IPR000608">
    <property type="entry name" value="UBC"/>
</dbReference>
<feature type="compositionally biased region" description="Basic and acidic residues" evidence="2">
    <location>
        <begin position="164"/>
        <end position="179"/>
    </location>
</feature>
<organism evidence="4 5">
    <name type="scientific">Lasallia pustulata</name>
    <dbReference type="NCBI Taxonomy" id="136370"/>
    <lineage>
        <taxon>Eukaryota</taxon>
        <taxon>Fungi</taxon>
        <taxon>Dikarya</taxon>
        <taxon>Ascomycota</taxon>
        <taxon>Pezizomycotina</taxon>
        <taxon>Lecanoromycetes</taxon>
        <taxon>OSLEUM clade</taxon>
        <taxon>Umbilicariomycetidae</taxon>
        <taxon>Umbilicariales</taxon>
        <taxon>Umbilicariaceae</taxon>
        <taxon>Lasallia</taxon>
    </lineage>
</organism>
<keyword evidence="5" id="KW-1185">Reference proteome</keyword>
<feature type="compositionally biased region" description="Low complexity" evidence="2">
    <location>
        <begin position="188"/>
        <end position="227"/>
    </location>
</feature>
<protein>
    <submittedName>
        <fullName evidence="4">Ubiquitin-conjugating enzyme/RWD-like</fullName>
    </submittedName>
</protein>
<evidence type="ECO:0000313" key="5">
    <source>
        <dbReference type="Proteomes" id="UP000192927"/>
    </source>
</evidence>
<feature type="region of interest" description="Disordered" evidence="2">
    <location>
        <begin position="161"/>
        <end position="283"/>
    </location>
</feature>
<evidence type="ECO:0000313" key="4">
    <source>
        <dbReference type="EMBL" id="SLM38349.1"/>
    </source>
</evidence>
<dbReference type="EMBL" id="FWEW01002370">
    <property type="protein sequence ID" value="SLM38349.1"/>
    <property type="molecule type" value="Genomic_DNA"/>
</dbReference>
<sequence>MSTHGQFNTKSPTIKRILKEAHELSTHPSATLHASPLPTNLFEWHFTLAGPPSSPYSTGIYHGRILLPPTYPLRPPSFRFLTPSGRFETNREICLSISGHHEESWQPAWGVRTALLAIRSFMREEAGGQVGGLEMGVEGRRRLAGESRKWRGLEETVPEGLRVGYRDELGKKEEGEPGTEKPLPPAAVDPVSPSAPTATAPPTSGRPAAAHPLPAAHSSNPNPSASNPSPPPLPPASSSLLSSNPPPSPRPRTSPSSAALPTRTIQVRPPRPPRAPQRGATATGVPSWVDKAIVGVLVGLMLMVVKKMVGG</sequence>
<dbReference type="InterPro" id="IPR016135">
    <property type="entry name" value="UBQ-conjugating_enzyme/RWD"/>
</dbReference>
<dbReference type="Proteomes" id="UP000192927">
    <property type="component" value="Unassembled WGS sequence"/>
</dbReference>
<dbReference type="InterPro" id="IPR050113">
    <property type="entry name" value="Ub_conjugating_enzyme"/>
</dbReference>
<dbReference type="PANTHER" id="PTHR24067">
    <property type="entry name" value="UBIQUITIN-CONJUGATING ENZYME E2"/>
    <property type="match status" value="1"/>
</dbReference>
<dbReference type="Pfam" id="PF00179">
    <property type="entry name" value="UQ_con"/>
    <property type="match status" value="1"/>
</dbReference>
<dbReference type="PROSITE" id="PS50127">
    <property type="entry name" value="UBC_2"/>
    <property type="match status" value="1"/>
</dbReference>
<evidence type="ECO:0000256" key="2">
    <source>
        <dbReference type="SAM" id="MobiDB-lite"/>
    </source>
</evidence>
<evidence type="ECO:0000259" key="3">
    <source>
        <dbReference type="PROSITE" id="PS50127"/>
    </source>
</evidence>
<dbReference type="SUPFAM" id="SSF54495">
    <property type="entry name" value="UBC-like"/>
    <property type="match status" value="1"/>
</dbReference>
<dbReference type="CDD" id="cd23799">
    <property type="entry name" value="UBCc_UBE2J"/>
    <property type="match status" value="1"/>
</dbReference>
<dbReference type="Gene3D" id="3.10.110.10">
    <property type="entry name" value="Ubiquitin Conjugating Enzyme"/>
    <property type="match status" value="1"/>
</dbReference>
<accession>A0A1W5D615</accession>
<dbReference type="AlphaFoldDB" id="A0A1W5D615"/>
<keyword evidence="1" id="KW-0833">Ubl conjugation pathway</keyword>
<proteinExistence type="predicted"/>
<evidence type="ECO:0000256" key="1">
    <source>
        <dbReference type="ARBA" id="ARBA00022786"/>
    </source>
</evidence>
<dbReference type="SMART" id="SM00212">
    <property type="entry name" value="UBCc"/>
    <property type="match status" value="1"/>
</dbReference>
<feature type="domain" description="UBC core" evidence="3">
    <location>
        <begin position="12"/>
        <end position="161"/>
    </location>
</feature>
<reference evidence="5" key="1">
    <citation type="submission" date="2017-03" db="EMBL/GenBank/DDBJ databases">
        <authorList>
            <person name="Sharma R."/>
            <person name="Thines M."/>
        </authorList>
    </citation>
    <scope>NUCLEOTIDE SEQUENCE [LARGE SCALE GENOMIC DNA]</scope>
</reference>
<name>A0A1W5D615_9LECA</name>